<feature type="transmembrane region" description="Helical" evidence="2">
    <location>
        <begin position="192"/>
        <end position="214"/>
    </location>
</feature>
<keyword evidence="5" id="KW-1185">Reference proteome</keyword>
<name>A0A1V6N2K7_METAZ</name>
<keyword evidence="2" id="KW-0472">Membrane</keyword>
<feature type="transmembrane region" description="Helical" evidence="2">
    <location>
        <begin position="354"/>
        <end position="374"/>
    </location>
</feature>
<reference evidence="4 5" key="1">
    <citation type="submission" date="2014-12" db="EMBL/GenBank/DDBJ databases">
        <title>Genome sequence of Methanobrevibacter arboriphilicus DH1, DSM1125.</title>
        <authorList>
            <person name="Poehlein A."/>
            <person name="Thauer R.K."/>
            <person name="Seedorf H."/>
            <person name="Daniel R."/>
        </authorList>
    </citation>
    <scope>NUCLEOTIDE SEQUENCE [LARGE SCALE GENOMIC DNA]</scope>
    <source>
        <strain evidence="4 5">DH1</strain>
    </source>
</reference>
<evidence type="ECO:0000313" key="5">
    <source>
        <dbReference type="Proteomes" id="UP000191661"/>
    </source>
</evidence>
<feature type="transmembrane region" description="Helical" evidence="2">
    <location>
        <begin position="50"/>
        <end position="70"/>
    </location>
</feature>
<proteinExistence type="predicted"/>
<dbReference type="Gene3D" id="3.30.565.10">
    <property type="entry name" value="Histidine kinase-like ATPase, C-terminal domain"/>
    <property type="match status" value="1"/>
</dbReference>
<feature type="transmembrane region" description="Helical" evidence="2">
    <location>
        <begin position="20"/>
        <end position="44"/>
    </location>
</feature>
<feature type="transmembrane region" description="Helical" evidence="2">
    <location>
        <begin position="386"/>
        <end position="405"/>
    </location>
</feature>
<dbReference type="CDD" id="cd16936">
    <property type="entry name" value="HATPase_RsbW-like"/>
    <property type="match status" value="1"/>
</dbReference>
<organism evidence="4 5">
    <name type="scientific">Methanobrevibacter arboriphilus JCM 13429 = DSM 1125</name>
    <dbReference type="NCBI Taxonomy" id="1300164"/>
    <lineage>
        <taxon>Archaea</taxon>
        <taxon>Methanobacteriati</taxon>
        <taxon>Methanobacteriota</taxon>
        <taxon>Methanomada group</taxon>
        <taxon>Methanobacteria</taxon>
        <taxon>Methanobacteriales</taxon>
        <taxon>Methanobacteriaceae</taxon>
        <taxon>Methanobrevibacter</taxon>
    </lineage>
</organism>
<evidence type="ECO:0000313" key="4">
    <source>
        <dbReference type="EMBL" id="OQD58909.1"/>
    </source>
</evidence>
<comment type="caution">
    <text evidence="4">The sequence shown here is derived from an EMBL/GenBank/DDBJ whole genome shotgun (WGS) entry which is preliminary data.</text>
</comment>
<dbReference type="PANTHER" id="PTHR43298">
    <property type="entry name" value="MULTIDRUG RESISTANCE PROTEIN NORM-RELATED"/>
    <property type="match status" value="1"/>
</dbReference>
<gene>
    <name evidence="4" type="ORF">MBBAR_6c00190</name>
</gene>
<dbReference type="GO" id="GO:0015297">
    <property type="term" value="F:antiporter activity"/>
    <property type="evidence" value="ECO:0007669"/>
    <property type="project" value="InterPro"/>
</dbReference>
<feature type="transmembrane region" description="Helical" evidence="2">
    <location>
        <begin position="254"/>
        <end position="274"/>
    </location>
</feature>
<feature type="transmembrane region" description="Helical" evidence="2">
    <location>
        <begin position="135"/>
        <end position="153"/>
    </location>
</feature>
<dbReference type="GO" id="GO:0042910">
    <property type="term" value="F:xenobiotic transmembrane transporter activity"/>
    <property type="evidence" value="ECO:0007669"/>
    <property type="project" value="InterPro"/>
</dbReference>
<dbReference type="InterPro" id="IPR036890">
    <property type="entry name" value="HATPase_C_sf"/>
</dbReference>
<accession>A0A1V6N2K7</accession>
<dbReference type="Pfam" id="PF01554">
    <property type="entry name" value="MatE"/>
    <property type="match status" value="2"/>
</dbReference>
<dbReference type="InterPro" id="IPR050222">
    <property type="entry name" value="MATE_MdtK"/>
</dbReference>
<dbReference type="PANTHER" id="PTHR43298:SF2">
    <property type="entry name" value="FMN_FAD EXPORTER YEEO-RELATED"/>
    <property type="match status" value="1"/>
</dbReference>
<dbReference type="Pfam" id="PF13581">
    <property type="entry name" value="HATPase_c_2"/>
    <property type="match status" value="1"/>
</dbReference>
<evidence type="ECO:0000259" key="3">
    <source>
        <dbReference type="Pfam" id="PF13581"/>
    </source>
</evidence>
<feature type="transmembrane region" description="Helical" evidence="2">
    <location>
        <begin position="320"/>
        <end position="342"/>
    </location>
</feature>
<sequence>MKNKLTNTYLISKSFKSYIFVSIMGLISATIGMVIDGLFVGNLIGIKGMAAYGIASPFFIFLAAISTIFANGGTILSSNYIGREEKDKVNLSFTLTCFIAAVTSIVIMFLSPFYVEWLSVILGAKGNLIPLTADYILGFTIGTFSLVFSQVLFSYTRLDNSPNLGLISVLIATIINAVLDFVFTAIFGWGMFGIGVATTIGYFFAVISLLTHFFSKKNNLHLIRFNSFKEVINILRIGLPSALNRVFTMVRTIITNYLAILIGGTIIMGALSIQSNVNQLLSSVAMGIGMTTMLLGGVFYGEEDKRSLKDLLTISLKWGLLIIIMISILVIIFAPFIVAAFGSNPEILPVATHSLRLFALSLPPSLIGVIFLNFYSSINNIYMANYIAFAHSLLFISLFACILTPFIGANGIWLCFFLGETTTILGLFILIKFKSGKWPRTATDFLMLDNDFESNIKDSFEISLENDMDQVIELSNRVQSFVDKYPNHEDKLFKVSLCVEEMVGNIVKHGFDSSKTHYIDIRIILVENDVIFRIRDDGKQFNPIEYGNKDNSSENALGIAMVRKIAKNMEYRSTIGLNNLTITI</sequence>
<keyword evidence="2" id="KW-1133">Transmembrane helix</keyword>
<keyword evidence="2" id="KW-0812">Transmembrane</keyword>
<dbReference type="OrthoDB" id="214119at2157"/>
<dbReference type="InterPro" id="IPR002528">
    <property type="entry name" value="MATE_fam"/>
</dbReference>
<feature type="transmembrane region" description="Helical" evidence="2">
    <location>
        <begin position="411"/>
        <end position="431"/>
    </location>
</feature>
<keyword evidence="1" id="KW-0813">Transport</keyword>
<feature type="domain" description="Histidine kinase/HSP90-like ATPase" evidence="3">
    <location>
        <begin position="465"/>
        <end position="583"/>
    </location>
</feature>
<dbReference type="EMBL" id="JXMW01000006">
    <property type="protein sequence ID" value="OQD58909.1"/>
    <property type="molecule type" value="Genomic_DNA"/>
</dbReference>
<dbReference type="AlphaFoldDB" id="A0A1V6N2K7"/>
<feature type="transmembrane region" description="Helical" evidence="2">
    <location>
        <begin position="91"/>
        <end position="115"/>
    </location>
</feature>
<feature type="transmembrane region" description="Helical" evidence="2">
    <location>
        <begin position="280"/>
        <end position="300"/>
    </location>
</feature>
<dbReference type="InterPro" id="IPR003594">
    <property type="entry name" value="HATPase_dom"/>
</dbReference>
<dbReference type="GO" id="GO:0005886">
    <property type="term" value="C:plasma membrane"/>
    <property type="evidence" value="ECO:0007669"/>
    <property type="project" value="TreeGrafter"/>
</dbReference>
<protein>
    <submittedName>
        <fullName evidence="4">Putative transporter protein</fullName>
    </submittedName>
</protein>
<dbReference type="Proteomes" id="UP000191661">
    <property type="component" value="Unassembled WGS sequence"/>
</dbReference>
<dbReference type="SUPFAM" id="SSF55874">
    <property type="entry name" value="ATPase domain of HSP90 chaperone/DNA topoisomerase II/histidine kinase"/>
    <property type="match status" value="1"/>
</dbReference>
<evidence type="ECO:0000256" key="1">
    <source>
        <dbReference type="ARBA" id="ARBA00022448"/>
    </source>
</evidence>
<dbReference type="RefSeq" id="WP_158082521.1">
    <property type="nucleotide sequence ID" value="NZ_JXMW01000006.1"/>
</dbReference>
<evidence type="ECO:0000256" key="2">
    <source>
        <dbReference type="SAM" id="Phobius"/>
    </source>
</evidence>
<feature type="transmembrane region" description="Helical" evidence="2">
    <location>
        <begin position="165"/>
        <end position="186"/>
    </location>
</feature>